<dbReference type="CDD" id="cd06171">
    <property type="entry name" value="Sigma70_r4"/>
    <property type="match status" value="1"/>
</dbReference>
<dbReference type="InterPro" id="IPR013325">
    <property type="entry name" value="RNA_pol_sigma_r2"/>
</dbReference>
<dbReference type="PANTHER" id="PTHR43133:SF51">
    <property type="entry name" value="RNA POLYMERASE SIGMA FACTOR"/>
    <property type="match status" value="1"/>
</dbReference>
<dbReference type="GO" id="GO:0016987">
    <property type="term" value="F:sigma factor activity"/>
    <property type="evidence" value="ECO:0007669"/>
    <property type="project" value="UniProtKB-KW"/>
</dbReference>
<evidence type="ECO:0000313" key="10">
    <source>
        <dbReference type="Proteomes" id="UP000007013"/>
    </source>
</evidence>
<dbReference type="SUPFAM" id="SSF88946">
    <property type="entry name" value="Sigma2 domain of RNA polymerase sigma factors"/>
    <property type="match status" value="1"/>
</dbReference>
<evidence type="ECO:0000259" key="8">
    <source>
        <dbReference type="Pfam" id="PF08281"/>
    </source>
</evidence>
<dbReference type="SUPFAM" id="SSF88659">
    <property type="entry name" value="Sigma3 and sigma4 domains of RNA polymerase sigma factors"/>
    <property type="match status" value="1"/>
</dbReference>
<keyword evidence="5 6" id="KW-0804">Transcription</keyword>
<evidence type="ECO:0000313" key="9">
    <source>
        <dbReference type="EMBL" id="ACB75851.1"/>
    </source>
</evidence>
<evidence type="ECO:0000256" key="5">
    <source>
        <dbReference type="ARBA" id="ARBA00023163"/>
    </source>
</evidence>
<dbReference type="HOGENOM" id="CLU_047691_3_0_0"/>
<proteinExistence type="inferred from homology"/>
<reference evidence="9 10" key="1">
    <citation type="journal article" date="2011" name="J. Bacteriol.">
        <title>Genome sequence of the verrucomicrobium Opitutus terrae PB90-1, an abundant inhabitant of rice paddy soil ecosystems.</title>
        <authorList>
            <person name="van Passel M.W."/>
            <person name="Kant R."/>
            <person name="Palva A."/>
            <person name="Copeland A."/>
            <person name="Lucas S."/>
            <person name="Lapidus A."/>
            <person name="Glavina del Rio T."/>
            <person name="Pitluck S."/>
            <person name="Goltsman E."/>
            <person name="Clum A."/>
            <person name="Sun H."/>
            <person name="Schmutz J."/>
            <person name="Larimer F.W."/>
            <person name="Land M.L."/>
            <person name="Hauser L."/>
            <person name="Kyrpides N."/>
            <person name="Mikhailova N."/>
            <person name="Richardson P.P."/>
            <person name="Janssen P.H."/>
            <person name="de Vos W.M."/>
            <person name="Smidt H."/>
        </authorList>
    </citation>
    <scope>NUCLEOTIDE SEQUENCE [LARGE SCALE GENOMIC DNA]</scope>
    <source>
        <strain evidence="10">DSM 11246 / JCM 15787 / PB90-1</strain>
    </source>
</reference>
<dbReference type="InterPro" id="IPR000838">
    <property type="entry name" value="RNA_pol_sigma70_ECF_CS"/>
</dbReference>
<dbReference type="RefSeq" id="WP_012375386.1">
    <property type="nucleotide sequence ID" value="NC_010571.1"/>
</dbReference>
<dbReference type="Pfam" id="PF04542">
    <property type="entry name" value="Sigma70_r2"/>
    <property type="match status" value="1"/>
</dbReference>
<dbReference type="GO" id="GO:0006352">
    <property type="term" value="P:DNA-templated transcription initiation"/>
    <property type="evidence" value="ECO:0007669"/>
    <property type="project" value="InterPro"/>
</dbReference>
<evidence type="ECO:0000256" key="4">
    <source>
        <dbReference type="ARBA" id="ARBA00023125"/>
    </source>
</evidence>
<evidence type="ECO:0000256" key="3">
    <source>
        <dbReference type="ARBA" id="ARBA00023082"/>
    </source>
</evidence>
<dbReference type="PANTHER" id="PTHR43133">
    <property type="entry name" value="RNA POLYMERASE ECF-TYPE SIGMA FACTO"/>
    <property type="match status" value="1"/>
</dbReference>
<keyword evidence="2 6" id="KW-0805">Transcription regulation</keyword>
<accession>B1ZTW9</accession>
<feature type="domain" description="RNA polymerase sigma-70 region 2" evidence="7">
    <location>
        <begin position="24"/>
        <end position="91"/>
    </location>
</feature>
<keyword evidence="4 6" id="KW-0238">DNA-binding</keyword>
<protein>
    <recommendedName>
        <fullName evidence="6">RNA polymerase sigma factor</fullName>
    </recommendedName>
</protein>
<gene>
    <name evidence="9" type="ordered locus">Oter_2569</name>
</gene>
<name>B1ZTW9_OPITP</name>
<dbReference type="InterPro" id="IPR036388">
    <property type="entry name" value="WH-like_DNA-bd_sf"/>
</dbReference>
<dbReference type="NCBIfam" id="TIGR02937">
    <property type="entry name" value="sigma70-ECF"/>
    <property type="match status" value="1"/>
</dbReference>
<dbReference type="AlphaFoldDB" id="B1ZTW9"/>
<keyword evidence="3 6" id="KW-0731">Sigma factor</keyword>
<comment type="similarity">
    <text evidence="1 6">Belongs to the sigma-70 factor family. ECF subfamily.</text>
</comment>
<dbReference type="KEGG" id="ote:Oter_2569"/>
<feature type="domain" description="RNA polymerase sigma factor 70 region 4 type 2" evidence="8">
    <location>
        <begin position="118"/>
        <end position="169"/>
    </location>
</feature>
<sequence length="180" mass="20293">MTPSDSDLIAGVLARDDRAAFGELVRRHQSMVRNFLRHLTRGDIALADDLAQETFIHAYRQLGRFRGDALFSTWLLGIAHNHWRNARRRQREHVEFSEHHLPAGPAGNASAAVDLRHDLATALRTLSPDEQLAIHLGYEQGLSHTEIATLVDWPLGTVKTHLARSKEKLRHLLAAWNPQA</sequence>
<dbReference type="InterPro" id="IPR039425">
    <property type="entry name" value="RNA_pol_sigma-70-like"/>
</dbReference>
<dbReference type="InterPro" id="IPR013249">
    <property type="entry name" value="RNA_pol_sigma70_r4_t2"/>
</dbReference>
<dbReference type="eggNOG" id="COG1595">
    <property type="taxonomic scope" value="Bacteria"/>
</dbReference>
<dbReference type="GO" id="GO:0003677">
    <property type="term" value="F:DNA binding"/>
    <property type="evidence" value="ECO:0007669"/>
    <property type="project" value="UniProtKB-KW"/>
</dbReference>
<organism evidence="9 10">
    <name type="scientific">Opitutus terrae (strain DSM 11246 / JCM 15787 / PB90-1)</name>
    <dbReference type="NCBI Taxonomy" id="452637"/>
    <lineage>
        <taxon>Bacteria</taxon>
        <taxon>Pseudomonadati</taxon>
        <taxon>Verrucomicrobiota</taxon>
        <taxon>Opitutia</taxon>
        <taxon>Opitutales</taxon>
        <taxon>Opitutaceae</taxon>
        <taxon>Opitutus</taxon>
    </lineage>
</organism>
<evidence type="ECO:0000256" key="2">
    <source>
        <dbReference type="ARBA" id="ARBA00023015"/>
    </source>
</evidence>
<dbReference type="Gene3D" id="1.10.1740.10">
    <property type="match status" value="1"/>
</dbReference>
<dbReference type="OrthoDB" id="3472490at2"/>
<dbReference type="InterPro" id="IPR007627">
    <property type="entry name" value="RNA_pol_sigma70_r2"/>
</dbReference>
<evidence type="ECO:0000256" key="6">
    <source>
        <dbReference type="RuleBase" id="RU000716"/>
    </source>
</evidence>
<dbReference type="Gene3D" id="1.10.10.10">
    <property type="entry name" value="Winged helix-like DNA-binding domain superfamily/Winged helix DNA-binding domain"/>
    <property type="match status" value="1"/>
</dbReference>
<evidence type="ECO:0000259" key="7">
    <source>
        <dbReference type="Pfam" id="PF04542"/>
    </source>
</evidence>
<evidence type="ECO:0000256" key="1">
    <source>
        <dbReference type="ARBA" id="ARBA00010641"/>
    </source>
</evidence>
<dbReference type="STRING" id="452637.Oter_2569"/>
<dbReference type="EMBL" id="CP001032">
    <property type="protein sequence ID" value="ACB75851.1"/>
    <property type="molecule type" value="Genomic_DNA"/>
</dbReference>
<dbReference type="PROSITE" id="PS01063">
    <property type="entry name" value="SIGMA70_ECF"/>
    <property type="match status" value="1"/>
</dbReference>
<dbReference type="InterPro" id="IPR014284">
    <property type="entry name" value="RNA_pol_sigma-70_dom"/>
</dbReference>
<dbReference type="Pfam" id="PF08281">
    <property type="entry name" value="Sigma70_r4_2"/>
    <property type="match status" value="1"/>
</dbReference>
<keyword evidence="10" id="KW-1185">Reference proteome</keyword>
<dbReference type="Proteomes" id="UP000007013">
    <property type="component" value="Chromosome"/>
</dbReference>
<dbReference type="InterPro" id="IPR013324">
    <property type="entry name" value="RNA_pol_sigma_r3/r4-like"/>
</dbReference>